<keyword evidence="6" id="KW-1185">Reference proteome</keyword>
<organism evidence="5 6">
    <name type="scientific">Basilea psittacipulmonis DSM 24701</name>
    <dbReference type="NCBI Taxonomy" id="1072685"/>
    <lineage>
        <taxon>Bacteria</taxon>
        <taxon>Pseudomonadati</taxon>
        <taxon>Pseudomonadota</taxon>
        <taxon>Betaproteobacteria</taxon>
        <taxon>Burkholderiales</taxon>
        <taxon>Alcaligenaceae</taxon>
        <taxon>Basilea</taxon>
    </lineage>
</organism>
<dbReference type="KEGG" id="bpsi:IX83_04385"/>
<dbReference type="InterPro" id="IPR001130">
    <property type="entry name" value="TatD-like"/>
</dbReference>
<dbReference type="STRING" id="1072685.IX83_04385"/>
<dbReference type="FunFam" id="3.20.20.140:FF:000005">
    <property type="entry name" value="TatD family hydrolase"/>
    <property type="match status" value="1"/>
</dbReference>
<dbReference type="PROSITE" id="PS01090">
    <property type="entry name" value="TATD_2"/>
    <property type="match status" value="1"/>
</dbReference>
<keyword evidence="2 4" id="KW-0479">Metal-binding</keyword>
<dbReference type="EMBL" id="CP009238">
    <property type="protein sequence ID" value="AIL32646.1"/>
    <property type="molecule type" value="Genomic_DNA"/>
</dbReference>
<feature type="binding site" evidence="4">
    <location>
        <position position="127"/>
    </location>
    <ligand>
        <name>a divalent metal cation</name>
        <dbReference type="ChEBI" id="CHEBI:60240"/>
        <label>2</label>
    </ligand>
</feature>
<evidence type="ECO:0000256" key="2">
    <source>
        <dbReference type="ARBA" id="ARBA00022723"/>
    </source>
</evidence>
<feature type="binding site" evidence="4">
    <location>
        <position position="150"/>
    </location>
    <ligand>
        <name>a divalent metal cation</name>
        <dbReference type="ChEBI" id="CHEBI:60240"/>
        <label>2</label>
    </ligand>
</feature>
<dbReference type="AlphaFoldDB" id="A0A077DEQ8"/>
<comment type="similarity">
    <text evidence="1">Belongs to the metallo-dependent hydrolases superfamily. TatD-type hydrolase family.</text>
</comment>
<gene>
    <name evidence="5" type="ORF">IX83_04385</name>
</gene>
<dbReference type="CDD" id="cd01310">
    <property type="entry name" value="TatD_DNAse"/>
    <property type="match status" value="1"/>
</dbReference>
<dbReference type="PROSITE" id="PS01137">
    <property type="entry name" value="TATD_1"/>
    <property type="match status" value="1"/>
</dbReference>
<proteinExistence type="inferred from homology"/>
<dbReference type="GO" id="GO:0004536">
    <property type="term" value="F:DNA nuclease activity"/>
    <property type="evidence" value="ECO:0007669"/>
    <property type="project" value="InterPro"/>
</dbReference>
<feature type="binding site" evidence="4">
    <location>
        <position position="6"/>
    </location>
    <ligand>
        <name>a divalent metal cation</name>
        <dbReference type="ChEBI" id="CHEBI:60240"/>
        <label>1</label>
    </ligand>
</feature>
<dbReference type="HOGENOM" id="CLU_031506_4_2_4"/>
<feature type="binding site" evidence="4">
    <location>
        <position position="200"/>
    </location>
    <ligand>
        <name>a divalent metal cation</name>
        <dbReference type="ChEBI" id="CHEBI:60240"/>
        <label>1</label>
    </ligand>
</feature>
<dbReference type="OrthoDB" id="9810005at2"/>
<protein>
    <submittedName>
        <fullName evidence="5">DNAase</fullName>
    </submittedName>
</protein>
<dbReference type="RefSeq" id="WP_038499594.1">
    <property type="nucleotide sequence ID" value="NZ_AFWK01000057.1"/>
</dbReference>
<dbReference type="InterPro" id="IPR032466">
    <property type="entry name" value="Metal_Hydrolase"/>
</dbReference>
<feature type="binding site" evidence="4">
    <location>
        <position position="91"/>
    </location>
    <ligand>
        <name>a divalent metal cation</name>
        <dbReference type="ChEBI" id="CHEBI:60240"/>
        <label>1</label>
    </ligand>
</feature>
<sequence length="255" mass="28671">MYIDSHCHLNFPELKENLPDILQKMQANQVKMALCINVDLAEFEEVLAIAQAHEQLYCSVGVHPEEAKACEPTVEQLVSLAQHPKVVGIGECGLDYYWPQDSYDYQTKRFATHIQASKQTQLPLIVHTRSAREATIDVLQAEQAESGVLHCFTEDEEMAKKGLDMGFYISFSGIITFKSATALQEVVKYVPLDRMLIETDSPFLSPVPYRGKTNDPSKVIYVAEKIAELKGLSVQEVARQTTANFFQLFSKVIPI</sequence>
<dbReference type="PIRSF" id="PIRSF005902">
    <property type="entry name" value="DNase_TatD"/>
    <property type="match status" value="1"/>
</dbReference>
<dbReference type="Gene3D" id="3.20.20.140">
    <property type="entry name" value="Metal-dependent hydrolases"/>
    <property type="match status" value="1"/>
</dbReference>
<evidence type="ECO:0000256" key="4">
    <source>
        <dbReference type="PIRSR" id="PIRSR005902-1"/>
    </source>
</evidence>
<dbReference type="eggNOG" id="COG0084">
    <property type="taxonomic scope" value="Bacteria"/>
</dbReference>
<evidence type="ECO:0000256" key="3">
    <source>
        <dbReference type="ARBA" id="ARBA00022801"/>
    </source>
</evidence>
<evidence type="ECO:0000313" key="5">
    <source>
        <dbReference type="EMBL" id="AIL32646.1"/>
    </source>
</evidence>
<evidence type="ECO:0000256" key="1">
    <source>
        <dbReference type="ARBA" id="ARBA00009275"/>
    </source>
</evidence>
<dbReference type="Proteomes" id="UP000028945">
    <property type="component" value="Chromosome"/>
</dbReference>
<dbReference type="PANTHER" id="PTHR46124">
    <property type="entry name" value="D-AMINOACYL-TRNA DEACYLASE"/>
    <property type="match status" value="1"/>
</dbReference>
<dbReference type="PANTHER" id="PTHR46124:SF2">
    <property type="entry name" value="D-AMINOACYL-TRNA DEACYLASE"/>
    <property type="match status" value="1"/>
</dbReference>
<keyword evidence="3" id="KW-0378">Hydrolase</keyword>
<name>A0A077DEQ8_9BURK</name>
<dbReference type="GO" id="GO:0016788">
    <property type="term" value="F:hydrolase activity, acting on ester bonds"/>
    <property type="evidence" value="ECO:0007669"/>
    <property type="project" value="InterPro"/>
</dbReference>
<evidence type="ECO:0000313" key="6">
    <source>
        <dbReference type="Proteomes" id="UP000028945"/>
    </source>
</evidence>
<dbReference type="SUPFAM" id="SSF51556">
    <property type="entry name" value="Metallo-dependent hydrolases"/>
    <property type="match status" value="1"/>
</dbReference>
<dbReference type="Pfam" id="PF01026">
    <property type="entry name" value="TatD_DNase"/>
    <property type="match status" value="1"/>
</dbReference>
<dbReference type="GO" id="GO:0005829">
    <property type="term" value="C:cytosol"/>
    <property type="evidence" value="ECO:0007669"/>
    <property type="project" value="TreeGrafter"/>
</dbReference>
<dbReference type="NCBIfam" id="TIGR00010">
    <property type="entry name" value="YchF/TatD family DNA exonuclease"/>
    <property type="match status" value="1"/>
</dbReference>
<dbReference type="InterPro" id="IPR015991">
    <property type="entry name" value="TatD/YcfH-like"/>
</dbReference>
<dbReference type="InterPro" id="IPR018228">
    <property type="entry name" value="DNase_TatD-rel_CS"/>
</dbReference>
<feature type="binding site" evidence="4">
    <location>
        <position position="8"/>
    </location>
    <ligand>
        <name>a divalent metal cation</name>
        <dbReference type="ChEBI" id="CHEBI:60240"/>
        <label>1</label>
    </ligand>
</feature>
<reference evidence="5 6" key="1">
    <citation type="journal article" date="2014" name="BMC Genomics">
        <title>A genomic perspective on a new bacterial genus and species from the Alcaligenaceae family, Basilea psittacipulmonis.</title>
        <authorList>
            <person name="Whiteson K.L."/>
            <person name="Hernandez D."/>
            <person name="Lazarevic V."/>
            <person name="Gaia N."/>
            <person name="Farinelli L."/>
            <person name="Francois P."/>
            <person name="Pilo P."/>
            <person name="Frey J."/>
            <person name="Schrenzel J."/>
        </authorList>
    </citation>
    <scope>NUCLEOTIDE SEQUENCE [LARGE SCALE GENOMIC DNA]</scope>
    <source>
        <strain evidence="5 6">DSM 24701</strain>
    </source>
</reference>
<dbReference type="GO" id="GO:0046872">
    <property type="term" value="F:metal ion binding"/>
    <property type="evidence" value="ECO:0007669"/>
    <property type="project" value="UniProtKB-KW"/>
</dbReference>
<accession>A0A077DEQ8</accession>